<protein>
    <submittedName>
        <fullName evidence="8">Heterodisulfide reductase subunit E</fullName>
    </submittedName>
</protein>
<dbReference type="PANTHER" id="PTHR43255">
    <property type="entry name" value="IRON-SULFUR-BINDING OXIDOREDUCTASE FADF-RELATED-RELATED"/>
    <property type="match status" value="1"/>
</dbReference>
<feature type="transmembrane region" description="Helical" evidence="6">
    <location>
        <begin position="323"/>
        <end position="341"/>
    </location>
</feature>
<dbReference type="Pfam" id="PF13183">
    <property type="entry name" value="Fer4_8"/>
    <property type="match status" value="1"/>
</dbReference>
<feature type="domain" description="4Fe-4S ferredoxin-type" evidence="7">
    <location>
        <begin position="60"/>
        <end position="86"/>
    </location>
</feature>
<evidence type="ECO:0000256" key="4">
    <source>
        <dbReference type="ARBA" id="ARBA00023004"/>
    </source>
</evidence>
<dbReference type="InterPro" id="IPR017896">
    <property type="entry name" value="4Fe4S_Fe-S-bd"/>
</dbReference>
<feature type="transmembrane region" description="Helical" evidence="6">
    <location>
        <begin position="285"/>
        <end position="303"/>
    </location>
</feature>
<evidence type="ECO:0000256" key="6">
    <source>
        <dbReference type="SAM" id="Phobius"/>
    </source>
</evidence>
<keyword evidence="4" id="KW-0408">Iron</keyword>
<dbReference type="GO" id="GO:0005886">
    <property type="term" value="C:plasma membrane"/>
    <property type="evidence" value="ECO:0007669"/>
    <property type="project" value="TreeGrafter"/>
</dbReference>
<keyword evidence="5" id="KW-0411">Iron-sulfur</keyword>
<accession>A0A194ABQ5</accession>
<keyword evidence="1" id="KW-0004">4Fe-4S</keyword>
<organism evidence="8 9">
    <name type="scientific">Desulfoplanes formicivorans</name>
    <dbReference type="NCBI Taxonomy" id="1592317"/>
    <lineage>
        <taxon>Bacteria</taxon>
        <taxon>Pseudomonadati</taxon>
        <taxon>Thermodesulfobacteriota</taxon>
        <taxon>Desulfovibrionia</taxon>
        <taxon>Desulfovibrionales</taxon>
        <taxon>Desulfoplanaceae</taxon>
        <taxon>Desulfoplanes</taxon>
    </lineage>
</organism>
<dbReference type="AlphaFoldDB" id="A0A194ABQ5"/>
<dbReference type="Proteomes" id="UP000095200">
    <property type="component" value="Unassembled WGS sequence"/>
</dbReference>
<keyword evidence="3" id="KW-0560">Oxidoreductase</keyword>
<dbReference type="InterPro" id="IPR051460">
    <property type="entry name" value="HdrC_iron-sulfur_subunit"/>
</dbReference>
<dbReference type="InterPro" id="IPR017900">
    <property type="entry name" value="4Fe4S_Fe_S_CS"/>
</dbReference>
<feature type="transmembrane region" description="Helical" evidence="6">
    <location>
        <begin position="118"/>
        <end position="136"/>
    </location>
</feature>
<evidence type="ECO:0000256" key="3">
    <source>
        <dbReference type="ARBA" id="ARBA00023002"/>
    </source>
</evidence>
<dbReference type="PANTHER" id="PTHR43255:SF1">
    <property type="entry name" value="IRON-SULFUR-BINDING OXIDOREDUCTASE FADF-RELATED"/>
    <property type="match status" value="1"/>
</dbReference>
<dbReference type="SUPFAM" id="SSF46548">
    <property type="entry name" value="alpha-helical ferredoxin"/>
    <property type="match status" value="1"/>
</dbReference>
<sequence length="408" mass="45612">MSNALKVQPDLQFVKDLQDVGGEDVKKCYQCATCSVVCPLSPADNPYPRKEMIWAQWGMKDLLVNDIDIWLCHQCGTCSTQCPRGAKPGDILAALRNMTYRNLVKPAAIGRWMSKGMYLPLLIAFPALIFGIIWLIRAAQLGTFFPLVDGEVIYGALFPGDFTIDPLFGLTALFVIITFAVGINTLIKGWNKTVKKTFVLGYKKPTLTQAIIDVVKNEIINHAKFRKCGDEPEDDDKFKGHLTLFYGFVCCFIVTSIVAGAHWGGKLIPFLAPIGHTPMALWNPVKLLANVGAILLLIGLTLLTRRRMNLDPKTSNSSFYDWYLLGVIWVIALTGIGAEVLRLAGAPAFLCYFTYYIHLVSVFMMIAYLPWSKLGHLVYRTTALIYARYVGRLPIDEELVKQDNIYIV</sequence>
<comment type="caution">
    <text evidence="8">The sequence shown here is derived from an EMBL/GenBank/DDBJ whole genome shotgun (WGS) entry which is preliminary data.</text>
</comment>
<dbReference type="OrthoDB" id="9794954at2"/>
<keyword evidence="2" id="KW-0479">Metal-binding</keyword>
<feature type="transmembrane region" description="Helical" evidence="6">
    <location>
        <begin position="244"/>
        <end position="265"/>
    </location>
</feature>
<evidence type="ECO:0000256" key="5">
    <source>
        <dbReference type="ARBA" id="ARBA00023014"/>
    </source>
</evidence>
<dbReference type="NCBIfam" id="NF038018">
    <property type="entry name" value="qmoC"/>
    <property type="match status" value="1"/>
</dbReference>
<feature type="transmembrane region" description="Helical" evidence="6">
    <location>
        <begin position="167"/>
        <end position="187"/>
    </location>
</feature>
<evidence type="ECO:0000313" key="8">
    <source>
        <dbReference type="EMBL" id="GAU07587.1"/>
    </source>
</evidence>
<dbReference type="GO" id="GO:0051539">
    <property type="term" value="F:4 iron, 4 sulfur cluster binding"/>
    <property type="evidence" value="ECO:0007669"/>
    <property type="project" value="UniProtKB-KW"/>
</dbReference>
<evidence type="ECO:0000313" key="9">
    <source>
        <dbReference type="Proteomes" id="UP000095200"/>
    </source>
</evidence>
<dbReference type="PROSITE" id="PS00198">
    <property type="entry name" value="4FE4S_FER_1"/>
    <property type="match status" value="1"/>
</dbReference>
<evidence type="ECO:0000256" key="2">
    <source>
        <dbReference type="ARBA" id="ARBA00022723"/>
    </source>
</evidence>
<dbReference type="Gene3D" id="1.20.950.20">
    <property type="entry name" value="Transmembrane di-heme cytochromes, Chain C"/>
    <property type="match status" value="1"/>
</dbReference>
<gene>
    <name evidence="8" type="ORF">DPF_0277</name>
</gene>
<keyword evidence="9" id="KW-1185">Reference proteome</keyword>
<dbReference type="SUPFAM" id="SSF103501">
    <property type="entry name" value="Respiratory nitrate reductase 1 gamma chain"/>
    <property type="match status" value="1"/>
</dbReference>
<dbReference type="InterPro" id="IPR009051">
    <property type="entry name" value="Helical_ferredxn"/>
</dbReference>
<dbReference type="EMBL" id="BDFE01000004">
    <property type="protein sequence ID" value="GAU07587.1"/>
    <property type="molecule type" value="Genomic_DNA"/>
</dbReference>
<feature type="transmembrane region" description="Helical" evidence="6">
    <location>
        <begin position="353"/>
        <end position="371"/>
    </location>
</feature>
<keyword evidence="6" id="KW-0812">Transmembrane</keyword>
<keyword evidence="6" id="KW-0472">Membrane</keyword>
<dbReference type="GO" id="GO:0016491">
    <property type="term" value="F:oxidoreductase activity"/>
    <property type="evidence" value="ECO:0007669"/>
    <property type="project" value="UniProtKB-KW"/>
</dbReference>
<dbReference type="Gene3D" id="1.10.1060.10">
    <property type="entry name" value="Alpha-helical ferredoxin"/>
    <property type="match status" value="1"/>
</dbReference>
<dbReference type="STRING" id="1592317.DPF_0277"/>
<name>A0A194ABQ5_9BACT</name>
<evidence type="ECO:0000256" key="1">
    <source>
        <dbReference type="ARBA" id="ARBA00022485"/>
    </source>
</evidence>
<dbReference type="GO" id="GO:0046872">
    <property type="term" value="F:metal ion binding"/>
    <property type="evidence" value="ECO:0007669"/>
    <property type="project" value="UniProtKB-KW"/>
</dbReference>
<reference evidence="9" key="1">
    <citation type="submission" date="2016-06" db="EMBL/GenBank/DDBJ databases">
        <title>Draft genome sequence of Desulfoplanes formicivorans strain Pf12B.</title>
        <authorList>
            <person name="Watanabe M."/>
            <person name="Kojima H."/>
            <person name="Fukui M."/>
        </authorList>
    </citation>
    <scope>NUCLEOTIDE SEQUENCE [LARGE SCALE GENOMIC DNA]</scope>
    <source>
        <strain evidence="9">Pf12B</strain>
    </source>
</reference>
<dbReference type="InterPro" id="IPR036197">
    <property type="entry name" value="NarG-like_sf"/>
</dbReference>
<keyword evidence="6" id="KW-1133">Transmembrane helix</keyword>
<proteinExistence type="predicted"/>
<evidence type="ECO:0000259" key="7">
    <source>
        <dbReference type="PROSITE" id="PS51379"/>
    </source>
</evidence>
<dbReference type="PROSITE" id="PS51379">
    <property type="entry name" value="4FE4S_FER_2"/>
    <property type="match status" value="1"/>
</dbReference>
<dbReference type="RefSeq" id="WP_069857079.1">
    <property type="nucleotide sequence ID" value="NZ_BDFE01000004.1"/>
</dbReference>